<dbReference type="EMBL" id="CM042052">
    <property type="protein sequence ID" value="KAI3720457.1"/>
    <property type="molecule type" value="Genomic_DNA"/>
</dbReference>
<dbReference type="Proteomes" id="UP001055879">
    <property type="component" value="Linkage Group LG06"/>
</dbReference>
<name>A0ACB9BD58_ARCLA</name>
<accession>A0ACB9BD58</accession>
<gene>
    <name evidence="1" type="ORF">L6452_21375</name>
</gene>
<protein>
    <submittedName>
        <fullName evidence="1">Uncharacterized protein</fullName>
    </submittedName>
</protein>
<organism evidence="1 2">
    <name type="scientific">Arctium lappa</name>
    <name type="common">Greater burdock</name>
    <name type="synonym">Lappa major</name>
    <dbReference type="NCBI Taxonomy" id="4217"/>
    <lineage>
        <taxon>Eukaryota</taxon>
        <taxon>Viridiplantae</taxon>
        <taxon>Streptophyta</taxon>
        <taxon>Embryophyta</taxon>
        <taxon>Tracheophyta</taxon>
        <taxon>Spermatophyta</taxon>
        <taxon>Magnoliopsida</taxon>
        <taxon>eudicotyledons</taxon>
        <taxon>Gunneridae</taxon>
        <taxon>Pentapetalae</taxon>
        <taxon>asterids</taxon>
        <taxon>campanulids</taxon>
        <taxon>Asterales</taxon>
        <taxon>Asteraceae</taxon>
        <taxon>Carduoideae</taxon>
        <taxon>Cardueae</taxon>
        <taxon>Arctiinae</taxon>
        <taxon>Arctium</taxon>
    </lineage>
</organism>
<proteinExistence type="predicted"/>
<sequence length="458" mass="50615">MGCFPCFDSREEEKLNPQKVRADRPEVHPSAPSNISRLSSGVDRLKSRNSVSLRRESSGPKDSPDGQIAAQTFTFRELAAATNNFRPDCFLGEGGFGCVYRGRLQGSGQIVAVKQLDRNGLQGNREFLVEVLMLSLLHHPNLVNLIGYCADGDQRLLVYEFMSSGSLEDHLHDLPPDREALDWNTRMKIAAGAAKGLEFLHDKANPPVIYRDFKSSNILLDEGFEPKLSDFGLAKLGPTGDKSHVSTRVMGTYGYCAPEYAMTGQLTVKSDVYSFGVVFLELITGRKAIDSSQPHGQQNLVTWARPLFNDRRKFTSLVDPRLEGRYPMRGLYQALAVASMCIQEQAAARPLIGDVVTALSYLANQGYDPTTTAPVPAAAAAAAHGHGHGHSKNERPRERNGRRNEGGWDLEEKEESPKESARMLNRDAERERAVAEAKMWVENRRQSAHGTTFDANNA</sequence>
<evidence type="ECO:0000313" key="2">
    <source>
        <dbReference type="Proteomes" id="UP001055879"/>
    </source>
</evidence>
<reference evidence="1 2" key="2">
    <citation type="journal article" date="2022" name="Mol. Ecol. Resour.">
        <title>The genomes of chicory, endive, great burdock and yacon provide insights into Asteraceae paleo-polyploidization history and plant inulin production.</title>
        <authorList>
            <person name="Fan W."/>
            <person name="Wang S."/>
            <person name="Wang H."/>
            <person name="Wang A."/>
            <person name="Jiang F."/>
            <person name="Liu H."/>
            <person name="Zhao H."/>
            <person name="Xu D."/>
            <person name="Zhang Y."/>
        </authorList>
    </citation>
    <scope>NUCLEOTIDE SEQUENCE [LARGE SCALE GENOMIC DNA]</scope>
    <source>
        <strain evidence="2">cv. Niubang</strain>
    </source>
</reference>
<evidence type="ECO:0000313" key="1">
    <source>
        <dbReference type="EMBL" id="KAI3720457.1"/>
    </source>
</evidence>
<keyword evidence="2" id="KW-1185">Reference proteome</keyword>
<comment type="caution">
    <text evidence="1">The sequence shown here is derived from an EMBL/GenBank/DDBJ whole genome shotgun (WGS) entry which is preliminary data.</text>
</comment>
<reference evidence="2" key="1">
    <citation type="journal article" date="2022" name="Mol. Ecol. Resour.">
        <title>The genomes of chicory, endive, great burdock and yacon provide insights into Asteraceae palaeo-polyploidization history and plant inulin production.</title>
        <authorList>
            <person name="Fan W."/>
            <person name="Wang S."/>
            <person name="Wang H."/>
            <person name="Wang A."/>
            <person name="Jiang F."/>
            <person name="Liu H."/>
            <person name="Zhao H."/>
            <person name="Xu D."/>
            <person name="Zhang Y."/>
        </authorList>
    </citation>
    <scope>NUCLEOTIDE SEQUENCE [LARGE SCALE GENOMIC DNA]</scope>
    <source>
        <strain evidence="2">cv. Niubang</strain>
    </source>
</reference>